<dbReference type="SUPFAM" id="SSF53756">
    <property type="entry name" value="UDP-Glycosyltransferase/glycogen phosphorylase"/>
    <property type="match status" value="2"/>
</dbReference>
<dbReference type="GO" id="GO:0016740">
    <property type="term" value="F:transferase activity"/>
    <property type="evidence" value="ECO:0007669"/>
    <property type="project" value="UniProtKB-KW"/>
</dbReference>
<accession>A0A542XDN6</accession>
<keyword evidence="2" id="KW-1185">Reference proteome</keyword>
<dbReference type="Gene3D" id="3.40.50.2000">
    <property type="entry name" value="Glycogen Phosphorylase B"/>
    <property type="match status" value="1"/>
</dbReference>
<name>A0A542XDN6_9MICO</name>
<dbReference type="AlphaFoldDB" id="A0A542XDN6"/>
<proteinExistence type="predicted"/>
<evidence type="ECO:0000313" key="2">
    <source>
        <dbReference type="Proteomes" id="UP000318336"/>
    </source>
</evidence>
<protein>
    <submittedName>
        <fullName evidence="1">Spore coat polysaccharide biosynthesis predicted glycosyltransferase SpsG</fullName>
    </submittedName>
</protein>
<dbReference type="EMBL" id="VFOK01000001">
    <property type="protein sequence ID" value="TQL33950.1"/>
    <property type="molecule type" value="Genomic_DNA"/>
</dbReference>
<organism evidence="1 2">
    <name type="scientific">Barrientosiimonas humi</name>
    <dbReference type="NCBI Taxonomy" id="999931"/>
    <lineage>
        <taxon>Bacteria</taxon>
        <taxon>Bacillati</taxon>
        <taxon>Actinomycetota</taxon>
        <taxon>Actinomycetes</taxon>
        <taxon>Micrococcales</taxon>
        <taxon>Dermacoccaceae</taxon>
        <taxon>Barrientosiimonas</taxon>
    </lineage>
</organism>
<gene>
    <name evidence="1" type="ORF">FB554_2107</name>
</gene>
<comment type="caution">
    <text evidence="1">The sequence shown here is derived from an EMBL/GenBank/DDBJ whole genome shotgun (WGS) entry which is preliminary data.</text>
</comment>
<keyword evidence="1" id="KW-0808">Transferase</keyword>
<evidence type="ECO:0000313" key="1">
    <source>
        <dbReference type="EMBL" id="TQL33950.1"/>
    </source>
</evidence>
<reference evidence="1 2" key="1">
    <citation type="submission" date="2019-06" db="EMBL/GenBank/DDBJ databases">
        <title>Sequencing the genomes of 1000 actinobacteria strains.</title>
        <authorList>
            <person name="Klenk H.-P."/>
        </authorList>
    </citation>
    <scope>NUCLEOTIDE SEQUENCE [LARGE SCALE GENOMIC DNA]</scope>
    <source>
        <strain evidence="1 2">DSM 24617</strain>
    </source>
</reference>
<sequence>MTGMPPADPVHVALRIDAGGSLGVGHAVRCLALGQELRSRGVTVTVLGSIAVPWVGELAAQAGIDVRRAPGDPDALAELVGRLGIDAVVIDGYEIDPRTGARLRADGVRVLAMVDEEFGAGQEADVYVDQNLGARPPAPAAAPPGATSLAGLDHVLLRDSVLDRRTATRPEREKPRCLTVFGGTDPARAGEVVVPLLLATGVPLEVIAVTPDPAAAGRLAGLRPGTGQTLDVVGPVPDLPGVAVQTDLTITASGSSVWELLCLGVPTAVVCVADNQRSGYAATGRTGAALPLGELAALRTDPAERDAAVARLRGLLLDAAERGRLAARGRELVDGRGRERVADALLRTLPAAPHRDGGRP</sequence>
<dbReference type="Proteomes" id="UP000318336">
    <property type="component" value="Unassembled WGS sequence"/>
</dbReference>
<dbReference type="Gene3D" id="3.40.50.11190">
    <property type="match status" value="1"/>
</dbReference>